<protein>
    <recommendedName>
        <fullName evidence="3">Tryptophan synthase beta chain-like PALP domain-containing protein</fullName>
    </recommendedName>
</protein>
<evidence type="ECO:0008006" key="3">
    <source>
        <dbReference type="Google" id="ProtNLM"/>
    </source>
</evidence>
<keyword evidence="2" id="KW-1185">Reference proteome</keyword>
<evidence type="ECO:0000313" key="2">
    <source>
        <dbReference type="Proteomes" id="UP001483337"/>
    </source>
</evidence>
<sequence>MLTYSPEPTIRKSLPSSLLFENVTEALGKVPIVQLNKIHPSCQHHHLYLKLESFDILPTLKG</sequence>
<dbReference type="Proteomes" id="UP001483337">
    <property type="component" value="Chromosome"/>
</dbReference>
<name>A0ABZ2UTM6_9CYAN</name>
<dbReference type="RefSeq" id="WP_353931374.1">
    <property type="nucleotide sequence ID" value="NZ_CP150886.1"/>
</dbReference>
<proteinExistence type="predicted"/>
<gene>
    <name evidence="1" type="ORF">WJM97_01875</name>
</gene>
<dbReference type="EMBL" id="CP150886">
    <property type="protein sequence ID" value="WZB88467.1"/>
    <property type="molecule type" value="Genomic_DNA"/>
</dbReference>
<evidence type="ECO:0000313" key="1">
    <source>
        <dbReference type="EMBL" id="WZB88467.1"/>
    </source>
</evidence>
<organism evidence="1 2">
    <name type="scientific">Okeanomitos corallinicola TIOX110</name>
    <dbReference type="NCBI Taxonomy" id="3133117"/>
    <lineage>
        <taxon>Bacteria</taxon>
        <taxon>Bacillati</taxon>
        <taxon>Cyanobacteriota</taxon>
        <taxon>Cyanophyceae</taxon>
        <taxon>Nostocales</taxon>
        <taxon>Aphanizomenonaceae</taxon>
        <taxon>Okeanomitos</taxon>
    </lineage>
</organism>
<accession>A0ABZ2UTM6</accession>
<reference evidence="1 2" key="1">
    <citation type="submission" date="2024-04" db="EMBL/GenBank/DDBJ databases">
        <title>Okeanomitos corallinicola gen. &amp; sp. nov. (Nostocales, Cyanobacteria), a new toxic marine heterocyst-forming cyanobacterium from a coral reef.</title>
        <authorList>
            <person name="Li H."/>
            <person name="Li R."/>
            <person name="Kang J."/>
            <person name="Hii K.S."/>
            <person name="Mohamed H.F."/>
            <person name="Xu X."/>
            <person name="Luo Z."/>
        </authorList>
    </citation>
    <scope>NUCLEOTIDE SEQUENCE [LARGE SCALE GENOMIC DNA]</scope>
    <source>
        <strain evidence="1 2">TIOX110</strain>
    </source>
</reference>